<organism evidence="5 6">
    <name type="scientific">Vogesella amnigena</name>
    <dbReference type="NCBI Taxonomy" id="1507449"/>
    <lineage>
        <taxon>Bacteria</taxon>
        <taxon>Pseudomonadati</taxon>
        <taxon>Pseudomonadota</taxon>
        <taxon>Betaproteobacteria</taxon>
        <taxon>Neisseriales</taxon>
        <taxon>Chromobacteriaceae</taxon>
        <taxon>Vogesella</taxon>
    </lineage>
</organism>
<accession>A0ABV7TYK0</accession>
<dbReference type="InterPro" id="IPR006059">
    <property type="entry name" value="SBP"/>
</dbReference>
<comment type="caution">
    <text evidence="5">The sequence shown here is derived from an EMBL/GenBank/DDBJ whole genome shotgun (WGS) entry which is preliminary data.</text>
</comment>
<protein>
    <submittedName>
        <fullName evidence="5">Extracellular solute-binding protein</fullName>
    </submittedName>
</protein>
<keyword evidence="3" id="KW-0732">Signal</keyword>
<evidence type="ECO:0000256" key="4">
    <source>
        <dbReference type="ARBA" id="ARBA00022764"/>
    </source>
</evidence>
<evidence type="ECO:0000313" key="6">
    <source>
        <dbReference type="Proteomes" id="UP001595636"/>
    </source>
</evidence>
<dbReference type="Gene3D" id="3.40.190.10">
    <property type="entry name" value="Periplasmic binding protein-like II"/>
    <property type="match status" value="2"/>
</dbReference>
<dbReference type="PANTHER" id="PTHR30222:SF17">
    <property type="entry name" value="SPERMIDINE_PUTRESCINE-BINDING PERIPLASMIC PROTEIN"/>
    <property type="match status" value="1"/>
</dbReference>
<dbReference type="Pfam" id="PF13416">
    <property type="entry name" value="SBP_bac_8"/>
    <property type="match status" value="1"/>
</dbReference>
<proteinExistence type="predicted"/>
<dbReference type="PRINTS" id="PR00909">
    <property type="entry name" value="SPERMDNBNDNG"/>
</dbReference>
<dbReference type="SUPFAM" id="SSF53850">
    <property type="entry name" value="Periplasmic binding protein-like II"/>
    <property type="match status" value="1"/>
</dbReference>
<evidence type="ECO:0000256" key="3">
    <source>
        <dbReference type="ARBA" id="ARBA00022729"/>
    </source>
</evidence>
<reference evidence="6" key="1">
    <citation type="journal article" date="2019" name="Int. J. Syst. Evol. Microbiol.">
        <title>The Global Catalogue of Microorganisms (GCM) 10K type strain sequencing project: providing services to taxonomists for standard genome sequencing and annotation.</title>
        <authorList>
            <consortium name="The Broad Institute Genomics Platform"/>
            <consortium name="The Broad Institute Genome Sequencing Center for Infectious Disease"/>
            <person name="Wu L."/>
            <person name="Ma J."/>
        </authorList>
    </citation>
    <scope>NUCLEOTIDE SEQUENCE [LARGE SCALE GENOMIC DNA]</scope>
    <source>
        <strain evidence="6">KCTC 42195</strain>
    </source>
</reference>
<dbReference type="EMBL" id="JBHRYH010000046">
    <property type="protein sequence ID" value="MFC3627818.1"/>
    <property type="molecule type" value="Genomic_DNA"/>
</dbReference>
<sequence>MQRLQWEQLVVGLCLLASVVPAQAEAVLRVLAWPGYADADVVREFEQRTFSKVEVTLVESDTELWQRFSHNEGADFDVMAVNTAELQRYIQQRLVAAIDPADIPNLARQLPRFRQRQDIPGLVHAGQSYAIPYTYSEMGLIYDRRQLPQPPDSIAALWDRRYQGKVIAYNGGVHNFSLAAQSLGFASPFRIAPAQLPAVVSQLIALRRNVSGFYTGPAESVAMFKERHAALMFANFGSQQVQLLKAAGVDAGYAIPREGALAWLDCWAVSRKARDPQLAARWINYLLEDMPGRVLLQRQGLANTTSASPYFKHNARIVWLQPPESAERRDKLWARILAGDRAGKVLQP</sequence>
<dbReference type="RefSeq" id="WP_390281859.1">
    <property type="nucleotide sequence ID" value="NZ_JBHRYH010000046.1"/>
</dbReference>
<keyword evidence="6" id="KW-1185">Reference proteome</keyword>
<name>A0ABV7TYK0_9NEIS</name>
<dbReference type="PANTHER" id="PTHR30222">
    <property type="entry name" value="SPERMIDINE/PUTRESCINE-BINDING PERIPLASMIC PROTEIN"/>
    <property type="match status" value="1"/>
</dbReference>
<dbReference type="Proteomes" id="UP001595636">
    <property type="component" value="Unassembled WGS sequence"/>
</dbReference>
<gene>
    <name evidence="5" type="ORF">ACFOKJ_16980</name>
</gene>
<keyword evidence="4" id="KW-0574">Periplasm</keyword>
<keyword evidence="2" id="KW-0813">Transport</keyword>
<dbReference type="InterPro" id="IPR001188">
    <property type="entry name" value="Sperm_putr-bd"/>
</dbReference>
<evidence type="ECO:0000256" key="1">
    <source>
        <dbReference type="ARBA" id="ARBA00004418"/>
    </source>
</evidence>
<evidence type="ECO:0000313" key="5">
    <source>
        <dbReference type="EMBL" id="MFC3627818.1"/>
    </source>
</evidence>
<evidence type="ECO:0000256" key="2">
    <source>
        <dbReference type="ARBA" id="ARBA00022448"/>
    </source>
</evidence>
<comment type="subcellular location">
    <subcellularLocation>
        <location evidence="1">Periplasm</location>
    </subcellularLocation>
</comment>